<dbReference type="PRINTS" id="PR00038">
    <property type="entry name" value="HTHLUXR"/>
</dbReference>
<dbReference type="Proteomes" id="UP000243502">
    <property type="component" value="Chromosome 1"/>
</dbReference>
<accession>A0A2I8EIN7</accession>
<dbReference type="SUPFAM" id="SSF52172">
    <property type="entry name" value="CheY-like"/>
    <property type="match status" value="1"/>
</dbReference>
<dbReference type="RefSeq" id="WP_042311480.1">
    <property type="nucleotide sequence ID" value="NZ_CP026111.1"/>
</dbReference>
<dbReference type="InterPro" id="IPR058245">
    <property type="entry name" value="NreC/VraR/RcsB-like_REC"/>
</dbReference>
<evidence type="ECO:0000256" key="4">
    <source>
        <dbReference type="ARBA" id="ARBA00023163"/>
    </source>
</evidence>
<keyword evidence="3 8" id="KW-0238">DNA-binding</keyword>
<evidence type="ECO:0000256" key="1">
    <source>
        <dbReference type="ARBA" id="ARBA00022553"/>
    </source>
</evidence>
<dbReference type="KEGG" id="pter:C2L65_07430"/>
<dbReference type="PANTHER" id="PTHR43214:SF41">
    <property type="entry name" value="NITRATE_NITRITE RESPONSE REGULATOR PROTEIN NARP"/>
    <property type="match status" value="1"/>
</dbReference>
<dbReference type="InterPro" id="IPR039420">
    <property type="entry name" value="WalR-like"/>
</dbReference>
<dbReference type="GO" id="GO:0006355">
    <property type="term" value="P:regulation of DNA-templated transcription"/>
    <property type="evidence" value="ECO:0007669"/>
    <property type="project" value="InterPro"/>
</dbReference>
<evidence type="ECO:0000313" key="9">
    <source>
        <dbReference type="Proteomes" id="UP000243502"/>
    </source>
</evidence>
<dbReference type="SUPFAM" id="SSF46894">
    <property type="entry name" value="C-terminal effector domain of the bipartite response regulators"/>
    <property type="match status" value="1"/>
</dbReference>
<evidence type="ECO:0000256" key="3">
    <source>
        <dbReference type="ARBA" id="ARBA00023125"/>
    </source>
</evidence>
<evidence type="ECO:0000256" key="5">
    <source>
        <dbReference type="PROSITE-ProRule" id="PRU00169"/>
    </source>
</evidence>
<dbReference type="InterPro" id="IPR001789">
    <property type="entry name" value="Sig_transdc_resp-reg_receiver"/>
</dbReference>
<dbReference type="CDD" id="cd17535">
    <property type="entry name" value="REC_NarL-like"/>
    <property type="match status" value="1"/>
</dbReference>
<dbReference type="InterPro" id="IPR011006">
    <property type="entry name" value="CheY-like_superfamily"/>
</dbReference>
<evidence type="ECO:0000259" key="7">
    <source>
        <dbReference type="PROSITE" id="PS50110"/>
    </source>
</evidence>
<dbReference type="OrthoDB" id="9816469at2"/>
<dbReference type="PROSITE" id="PS50110">
    <property type="entry name" value="RESPONSE_REGULATORY"/>
    <property type="match status" value="1"/>
</dbReference>
<feature type="domain" description="Response regulatory" evidence="7">
    <location>
        <begin position="7"/>
        <end position="123"/>
    </location>
</feature>
<dbReference type="SMART" id="SM00421">
    <property type="entry name" value="HTH_LUXR"/>
    <property type="match status" value="1"/>
</dbReference>
<dbReference type="GO" id="GO:0003677">
    <property type="term" value="F:DNA binding"/>
    <property type="evidence" value="ECO:0007669"/>
    <property type="project" value="UniProtKB-KW"/>
</dbReference>
<dbReference type="CDD" id="cd06170">
    <property type="entry name" value="LuxR_C_like"/>
    <property type="match status" value="1"/>
</dbReference>
<dbReference type="AlphaFoldDB" id="A0A2I8EIN7"/>
<keyword evidence="1 5" id="KW-0597">Phosphoprotein</keyword>
<dbReference type="Gene3D" id="3.40.50.2300">
    <property type="match status" value="1"/>
</dbReference>
<organism evidence="8 9">
    <name type="scientific">Paraburkholderia terrae</name>
    <dbReference type="NCBI Taxonomy" id="311230"/>
    <lineage>
        <taxon>Bacteria</taxon>
        <taxon>Pseudomonadati</taxon>
        <taxon>Pseudomonadota</taxon>
        <taxon>Betaproteobacteria</taxon>
        <taxon>Burkholderiales</taxon>
        <taxon>Burkholderiaceae</taxon>
        <taxon>Paraburkholderia</taxon>
    </lineage>
</organism>
<dbReference type="Pfam" id="PF00072">
    <property type="entry name" value="Response_reg"/>
    <property type="match status" value="1"/>
</dbReference>
<dbReference type="SMART" id="SM00448">
    <property type="entry name" value="REC"/>
    <property type="match status" value="1"/>
</dbReference>
<evidence type="ECO:0000256" key="2">
    <source>
        <dbReference type="ARBA" id="ARBA00023015"/>
    </source>
</evidence>
<dbReference type="EMBL" id="CP026111">
    <property type="protein sequence ID" value="AUT59447.1"/>
    <property type="molecule type" value="Genomic_DNA"/>
</dbReference>
<feature type="modified residue" description="4-aspartylphosphate" evidence="5">
    <location>
        <position position="58"/>
    </location>
</feature>
<dbReference type="GO" id="GO:0000160">
    <property type="term" value="P:phosphorelay signal transduction system"/>
    <property type="evidence" value="ECO:0007669"/>
    <property type="project" value="InterPro"/>
</dbReference>
<reference evidence="8 9" key="1">
    <citation type="submission" date="2018-01" db="EMBL/GenBank/DDBJ databases">
        <title>Species boundaries and ecological features among Paraburkholderia terrae DSMZ17804T, P. hospita DSMZ17164T and P. caribensis DSMZ13236T.</title>
        <authorList>
            <person name="Pratama A.A."/>
        </authorList>
    </citation>
    <scope>NUCLEOTIDE SEQUENCE [LARGE SCALE GENOMIC DNA]</scope>
    <source>
        <strain evidence="8 9">DSM 17804</strain>
    </source>
</reference>
<protein>
    <submittedName>
        <fullName evidence="8">DNA-binding response regulator</fullName>
    </submittedName>
</protein>
<keyword evidence="2" id="KW-0805">Transcription regulation</keyword>
<keyword evidence="4" id="KW-0804">Transcription</keyword>
<proteinExistence type="predicted"/>
<feature type="domain" description="HTH luxR-type" evidence="6">
    <location>
        <begin position="146"/>
        <end position="211"/>
    </location>
</feature>
<dbReference type="InterPro" id="IPR000792">
    <property type="entry name" value="Tscrpt_reg_LuxR_C"/>
</dbReference>
<dbReference type="PANTHER" id="PTHR43214">
    <property type="entry name" value="TWO-COMPONENT RESPONSE REGULATOR"/>
    <property type="match status" value="1"/>
</dbReference>
<dbReference type="PROSITE" id="PS50043">
    <property type="entry name" value="HTH_LUXR_2"/>
    <property type="match status" value="1"/>
</dbReference>
<evidence type="ECO:0000313" key="8">
    <source>
        <dbReference type="EMBL" id="AUT59447.1"/>
    </source>
</evidence>
<evidence type="ECO:0000259" key="6">
    <source>
        <dbReference type="PROSITE" id="PS50043"/>
    </source>
</evidence>
<dbReference type="Pfam" id="PF00196">
    <property type="entry name" value="GerE"/>
    <property type="match status" value="1"/>
</dbReference>
<gene>
    <name evidence="8" type="ORF">C2L65_07430</name>
</gene>
<sequence>MTSPAIRILLADDHALIREALRQILNSCPNFEVVGEAANAAGTIELVRSTQAQILILDLSMPDRNGIEVIRVVKDIEPALRILVLTMHGEHQYAVRAFKAGASGYLTKESASGELVSALNKIANGGVYMSLAMAERFALNLHEPPDTLPHQCLSDRELDVFRRITAGETIGEIAAQLCVSTKTVSTYKARILEKMHMPHAAALVRYAMRHKLFGDSEEL</sequence>
<dbReference type="InterPro" id="IPR016032">
    <property type="entry name" value="Sig_transdc_resp-reg_C-effctor"/>
</dbReference>
<name>A0A2I8EIN7_9BURK</name>